<dbReference type="AlphaFoldDB" id="A0A3L9ZSB3"/>
<organism evidence="1 2">
    <name type="scientific">Flavobacterium weaverense</name>
    <dbReference type="NCBI Taxonomy" id="271156"/>
    <lineage>
        <taxon>Bacteria</taxon>
        <taxon>Pseudomonadati</taxon>
        <taxon>Bacteroidota</taxon>
        <taxon>Flavobacteriia</taxon>
        <taxon>Flavobacteriales</taxon>
        <taxon>Flavobacteriaceae</taxon>
        <taxon>Flavobacterium</taxon>
    </lineage>
</organism>
<proteinExistence type="predicted"/>
<dbReference type="Proteomes" id="UP000280368">
    <property type="component" value="Unassembled WGS sequence"/>
</dbReference>
<evidence type="ECO:0000313" key="2">
    <source>
        <dbReference type="Proteomes" id="UP000280368"/>
    </source>
</evidence>
<protein>
    <submittedName>
        <fullName evidence="1">Uncharacterized protein</fullName>
    </submittedName>
</protein>
<dbReference type="OrthoDB" id="1452750at2"/>
<accession>A0A3L9ZSB3</accession>
<reference evidence="1 2" key="1">
    <citation type="submission" date="2018-10" db="EMBL/GenBank/DDBJ databases">
        <title>Genomic Encyclopedia of Archaeal and Bacterial Type Strains, Phase II (KMG-II): from individual species to whole genera.</title>
        <authorList>
            <person name="Goeker M."/>
        </authorList>
    </citation>
    <scope>NUCLEOTIDE SEQUENCE [LARGE SCALE GENOMIC DNA]</scope>
    <source>
        <strain evidence="1 2">DSM 19727</strain>
    </source>
</reference>
<name>A0A3L9ZSB3_9FLAO</name>
<sequence>MKKIEIEVLEKMREYLINCKNNYSESVSLAQIQFSDTYNKINDLYYLADEFIFFYNTNQNLKNETEIDFLESLINKGTCYPGVFEKLAKIYSKNKKFTEAHAVCVKWFNGEFWKIPNMATTSLRLLDRFESLEKKYLKLNRALKPLI</sequence>
<keyword evidence="2" id="KW-1185">Reference proteome</keyword>
<evidence type="ECO:0000313" key="1">
    <source>
        <dbReference type="EMBL" id="RMA75190.1"/>
    </source>
</evidence>
<dbReference type="EMBL" id="REFH01000010">
    <property type="protein sequence ID" value="RMA75190.1"/>
    <property type="molecule type" value="Genomic_DNA"/>
</dbReference>
<gene>
    <name evidence="1" type="ORF">BC961_2551</name>
</gene>
<comment type="caution">
    <text evidence="1">The sequence shown here is derived from an EMBL/GenBank/DDBJ whole genome shotgun (WGS) entry which is preliminary data.</text>
</comment>
<dbReference type="RefSeq" id="WP_121926116.1">
    <property type="nucleotide sequence ID" value="NZ_REFH01000010.1"/>
</dbReference>